<dbReference type="EMBL" id="JAUTIX010000007">
    <property type="protein sequence ID" value="MDP0399795.1"/>
    <property type="molecule type" value="Genomic_DNA"/>
</dbReference>
<dbReference type="SUPFAM" id="SSF48317">
    <property type="entry name" value="Acid phosphatase/Vanadium-dependent haloperoxidase"/>
    <property type="match status" value="1"/>
</dbReference>
<evidence type="ECO:0000313" key="4">
    <source>
        <dbReference type="Proteomes" id="UP001178281"/>
    </source>
</evidence>
<dbReference type="InterPro" id="IPR000326">
    <property type="entry name" value="PAP2/HPO"/>
</dbReference>
<dbReference type="PANTHER" id="PTHR14969:SF13">
    <property type="entry name" value="AT30094P"/>
    <property type="match status" value="1"/>
</dbReference>
<feature type="transmembrane region" description="Helical" evidence="1">
    <location>
        <begin position="92"/>
        <end position="113"/>
    </location>
</feature>
<keyword evidence="4" id="KW-1185">Reference proteome</keyword>
<reference evidence="3" key="1">
    <citation type="submission" date="2023-08" db="EMBL/GenBank/DDBJ databases">
        <title>The draft genome of Tsukamurella strandjordii strain 050030.</title>
        <authorList>
            <person name="Zhao F."/>
            <person name="Feng Y."/>
            <person name="Zong Z."/>
        </authorList>
    </citation>
    <scope>NUCLEOTIDE SEQUENCE</scope>
    <source>
        <strain evidence="3">050030</strain>
    </source>
</reference>
<dbReference type="Pfam" id="PF01569">
    <property type="entry name" value="PAP2"/>
    <property type="match status" value="1"/>
</dbReference>
<dbReference type="CDD" id="cd03392">
    <property type="entry name" value="PAP2_like_2"/>
    <property type="match status" value="1"/>
</dbReference>
<keyword evidence="1" id="KW-0472">Membrane</keyword>
<organism evidence="3 4">
    <name type="scientific">Tsukamurella strandjordii</name>
    <dbReference type="NCBI Taxonomy" id="147577"/>
    <lineage>
        <taxon>Bacteria</taxon>
        <taxon>Bacillati</taxon>
        <taxon>Actinomycetota</taxon>
        <taxon>Actinomycetes</taxon>
        <taxon>Mycobacteriales</taxon>
        <taxon>Tsukamurellaceae</taxon>
        <taxon>Tsukamurella</taxon>
    </lineage>
</organism>
<dbReference type="PANTHER" id="PTHR14969">
    <property type="entry name" value="SPHINGOSINE-1-PHOSPHATE PHOSPHOHYDROLASE"/>
    <property type="match status" value="1"/>
</dbReference>
<dbReference type="AlphaFoldDB" id="A0AA90NJC4"/>
<keyword evidence="1" id="KW-0812">Transmembrane</keyword>
<feature type="transmembrane region" description="Helical" evidence="1">
    <location>
        <begin position="12"/>
        <end position="31"/>
    </location>
</feature>
<protein>
    <submittedName>
        <fullName evidence="3">Phosphatase PAP2 family protein</fullName>
    </submittedName>
</protein>
<dbReference type="Proteomes" id="UP001178281">
    <property type="component" value="Unassembled WGS sequence"/>
</dbReference>
<evidence type="ECO:0000259" key="2">
    <source>
        <dbReference type="SMART" id="SM00014"/>
    </source>
</evidence>
<feature type="transmembrane region" description="Helical" evidence="1">
    <location>
        <begin position="66"/>
        <end position="85"/>
    </location>
</feature>
<accession>A0AA90NJC4</accession>
<feature type="domain" description="Phosphatidic acid phosphatase type 2/haloperoxidase" evidence="2">
    <location>
        <begin position="95"/>
        <end position="204"/>
    </location>
</feature>
<sequence>MPFSWKSLRCDVTSLVVAVALVAATVVWGLLLNRRPISEADGQVLHEMVLHRSEATTTLMRAITDFFSPTVTLVLAALIAGLLAWRRSPAAAVFVLGSTAAAAAIAYVLKAAFARQRPPVIDHLVDEHDFGFPSGHVTGTTALLVATTIALTVGWSTRRALLALVVPAVFVGAVAASRLYLGVHWFSDTAAGVAIGLAGIAAALAVLPPASWAGIDHRIAAVIRRGPVRRPVSARR</sequence>
<dbReference type="RefSeq" id="WP_220657340.1">
    <property type="nucleotide sequence ID" value="NZ_BAAAII010000008.1"/>
</dbReference>
<feature type="transmembrane region" description="Helical" evidence="1">
    <location>
        <begin position="133"/>
        <end position="153"/>
    </location>
</feature>
<gene>
    <name evidence="3" type="ORF">Q7X28_17890</name>
</gene>
<dbReference type="InterPro" id="IPR036938">
    <property type="entry name" value="PAP2/HPO_sf"/>
</dbReference>
<keyword evidence="1" id="KW-1133">Transmembrane helix</keyword>
<feature type="transmembrane region" description="Helical" evidence="1">
    <location>
        <begin position="160"/>
        <end position="181"/>
    </location>
</feature>
<dbReference type="Gene3D" id="1.20.144.10">
    <property type="entry name" value="Phosphatidic acid phosphatase type 2/haloperoxidase"/>
    <property type="match status" value="1"/>
</dbReference>
<dbReference type="SMART" id="SM00014">
    <property type="entry name" value="acidPPc"/>
    <property type="match status" value="1"/>
</dbReference>
<name>A0AA90NJC4_9ACTN</name>
<feature type="transmembrane region" description="Helical" evidence="1">
    <location>
        <begin position="193"/>
        <end position="215"/>
    </location>
</feature>
<evidence type="ECO:0000256" key="1">
    <source>
        <dbReference type="SAM" id="Phobius"/>
    </source>
</evidence>
<proteinExistence type="predicted"/>
<comment type="caution">
    <text evidence="3">The sequence shown here is derived from an EMBL/GenBank/DDBJ whole genome shotgun (WGS) entry which is preliminary data.</text>
</comment>
<evidence type="ECO:0000313" key="3">
    <source>
        <dbReference type="EMBL" id="MDP0399795.1"/>
    </source>
</evidence>